<name>A0A9J5XA59_SOLCO</name>
<reference evidence="1 2" key="1">
    <citation type="submission" date="2020-09" db="EMBL/GenBank/DDBJ databases">
        <title>De no assembly of potato wild relative species, Solanum commersonii.</title>
        <authorList>
            <person name="Cho K."/>
        </authorList>
    </citation>
    <scope>NUCLEOTIDE SEQUENCE [LARGE SCALE GENOMIC DNA]</scope>
    <source>
        <strain evidence="1">LZ3.2</strain>
        <tissue evidence="1">Leaf</tissue>
    </source>
</reference>
<gene>
    <name evidence="1" type="ORF">H5410_045653</name>
</gene>
<sequence length="65" mass="7667">MSSSFFQEKVKVQRVLKRGSHTHKSSNHLFNRTDGENSRCHHIWFTLSSSHKVFTPKSNKTPHFR</sequence>
<dbReference type="Proteomes" id="UP000824120">
    <property type="component" value="Chromosome 9"/>
</dbReference>
<comment type="caution">
    <text evidence="1">The sequence shown here is derived from an EMBL/GenBank/DDBJ whole genome shotgun (WGS) entry which is preliminary data.</text>
</comment>
<keyword evidence="2" id="KW-1185">Reference proteome</keyword>
<dbReference type="EMBL" id="JACXVP010000009">
    <property type="protein sequence ID" value="KAG5585219.1"/>
    <property type="molecule type" value="Genomic_DNA"/>
</dbReference>
<protein>
    <submittedName>
        <fullName evidence="1">Uncharacterized protein</fullName>
    </submittedName>
</protein>
<proteinExistence type="predicted"/>
<evidence type="ECO:0000313" key="1">
    <source>
        <dbReference type="EMBL" id="KAG5585219.1"/>
    </source>
</evidence>
<evidence type="ECO:0000313" key="2">
    <source>
        <dbReference type="Proteomes" id="UP000824120"/>
    </source>
</evidence>
<organism evidence="1 2">
    <name type="scientific">Solanum commersonii</name>
    <name type="common">Commerson's wild potato</name>
    <name type="synonym">Commerson's nightshade</name>
    <dbReference type="NCBI Taxonomy" id="4109"/>
    <lineage>
        <taxon>Eukaryota</taxon>
        <taxon>Viridiplantae</taxon>
        <taxon>Streptophyta</taxon>
        <taxon>Embryophyta</taxon>
        <taxon>Tracheophyta</taxon>
        <taxon>Spermatophyta</taxon>
        <taxon>Magnoliopsida</taxon>
        <taxon>eudicotyledons</taxon>
        <taxon>Gunneridae</taxon>
        <taxon>Pentapetalae</taxon>
        <taxon>asterids</taxon>
        <taxon>lamiids</taxon>
        <taxon>Solanales</taxon>
        <taxon>Solanaceae</taxon>
        <taxon>Solanoideae</taxon>
        <taxon>Solaneae</taxon>
        <taxon>Solanum</taxon>
    </lineage>
</organism>
<accession>A0A9J5XA59</accession>
<dbReference type="AlphaFoldDB" id="A0A9J5XA59"/>